<organism evidence="15 16">
    <name type="scientific">Sorghum bicolor</name>
    <name type="common">Sorghum</name>
    <name type="synonym">Sorghum vulgare</name>
    <dbReference type="NCBI Taxonomy" id="4558"/>
    <lineage>
        <taxon>Eukaryota</taxon>
        <taxon>Viridiplantae</taxon>
        <taxon>Streptophyta</taxon>
        <taxon>Embryophyta</taxon>
        <taxon>Tracheophyta</taxon>
        <taxon>Spermatophyta</taxon>
        <taxon>Magnoliopsida</taxon>
        <taxon>Liliopsida</taxon>
        <taxon>Poales</taxon>
        <taxon>Poaceae</taxon>
        <taxon>PACMAD clade</taxon>
        <taxon>Panicoideae</taxon>
        <taxon>Andropogonodae</taxon>
        <taxon>Andropogoneae</taxon>
        <taxon>Sorghinae</taxon>
        <taxon>Sorghum</taxon>
    </lineage>
</organism>
<evidence type="ECO:0000256" key="13">
    <source>
        <dbReference type="SAM" id="Phobius"/>
    </source>
</evidence>
<dbReference type="FunFam" id="1.10.510.10:FF:000084">
    <property type="entry name" value="Wall-associated receptor kinase 2"/>
    <property type="match status" value="1"/>
</dbReference>
<keyword evidence="8 11" id="KW-0067">ATP-binding</keyword>
<evidence type="ECO:0000256" key="8">
    <source>
        <dbReference type="ARBA" id="ARBA00022840"/>
    </source>
</evidence>
<dbReference type="GO" id="GO:0005524">
    <property type="term" value="F:ATP binding"/>
    <property type="evidence" value="ECO:0007669"/>
    <property type="project" value="UniProtKB-UniRule"/>
</dbReference>
<dbReference type="Gene3D" id="3.30.200.20">
    <property type="entry name" value="Phosphorylase Kinase, domain 1"/>
    <property type="match status" value="1"/>
</dbReference>
<dbReference type="SMART" id="SM00220">
    <property type="entry name" value="S_TKc"/>
    <property type="match status" value="1"/>
</dbReference>
<proteinExistence type="inferred from homology"/>
<keyword evidence="3" id="KW-0808">Transferase</keyword>
<keyword evidence="6 11" id="KW-0547">Nucleotide-binding</keyword>
<sequence>MSIGIIIGLSGGLSILLLCFSALFLFRRWRRNVQKQLRRNYFHKNQGLLLEQLTSPDKTNIFSLEELEKATNNFDPTRIIGHGGHGMVYKGILSDQRIVAIKKSLVIEYNEIKQFINEVAILSEINHRNIVKLFGCCLESEVPLLVYDYISSGSLSQVLHAESQNDVSLSWDDYIRIATEAAGALSYLHSAASISVFHRDVKSSNILLDGNYTAKVSDFGASRLVPVDQTHIVTNVQGTFGYLDPEYFYTRQLNEKSDVYSFGVVLLELLVRKKPVFTSESGLVQSLSNYFLEALKDKQITDIVDSQVVEQATKEEISSVASLAEMCLRLRGEERPTMKQVEMELQILRKKRVSSYQSGLENEQQNKTLLLAQRAEATCQVFAIQPGSSLEKEFMESATLPR</sequence>
<evidence type="ECO:0000313" key="15">
    <source>
        <dbReference type="EMBL" id="KAG0528848.1"/>
    </source>
</evidence>
<evidence type="ECO:0000256" key="7">
    <source>
        <dbReference type="ARBA" id="ARBA00022777"/>
    </source>
</evidence>
<name>A0A921QUW8_SORBI</name>
<dbReference type="SUPFAM" id="SSF56112">
    <property type="entry name" value="Protein kinase-like (PK-like)"/>
    <property type="match status" value="1"/>
</dbReference>
<dbReference type="InterPro" id="IPR017441">
    <property type="entry name" value="Protein_kinase_ATP_BS"/>
</dbReference>
<evidence type="ECO:0000313" key="16">
    <source>
        <dbReference type="Proteomes" id="UP000807115"/>
    </source>
</evidence>
<dbReference type="InterPro" id="IPR011009">
    <property type="entry name" value="Kinase-like_dom_sf"/>
</dbReference>
<dbReference type="Proteomes" id="UP000807115">
    <property type="component" value="Chromosome 5"/>
</dbReference>
<dbReference type="AlphaFoldDB" id="A0A921QUW8"/>
<feature type="binding site" evidence="11">
    <location>
        <position position="103"/>
    </location>
    <ligand>
        <name>ATP</name>
        <dbReference type="ChEBI" id="CHEBI:30616"/>
    </ligand>
</feature>
<evidence type="ECO:0000256" key="11">
    <source>
        <dbReference type="PROSITE-ProRule" id="PRU10141"/>
    </source>
</evidence>
<feature type="transmembrane region" description="Helical" evidence="13">
    <location>
        <begin position="6"/>
        <end position="26"/>
    </location>
</feature>
<evidence type="ECO:0000259" key="14">
    <source>
        <dbReference type="PROSITE" id="PS50011"/>
    </source>
</evidence>
<evidence type="ECO:0000256" key="5">
    <source>
        <dbReference type="ARBA" id="ARBA00022729"/>
    </source>
</evidence>
<comment type="similarity">
    <text evidence="12">Belongs to the protein kinase superfamily.</text>
</comment>
<dbReference type="InterPro" id="IPR000719">
    <property type="entry name" value="Prot_kinase_dom"/>
</dbReference>
<dbReference type="InterPro" id="IPR045274">
    <property type="entry name" value="WAK-like"/>
</dbReference>
<keyword evidence="4 13" id="KW-0812">Transmembrane</keyword>
<dbReference type="GO" id="GO:0016020">
    <property type="term" value="C:membrane"/>
    <property type="evidence" value="ECO:0007669"/>
    <property type="project" value="UniProtKB-SubCell"/>
</dbReference>
<keyword evidence="9 13" id="KW-1133">Transmembrane helix</keyword>
<dbReference type="Gene3D" id="1.10.510.10">
    <property type="entry name" value="Transferase(Phosphotransferase) domain 1"/>
    <property type="match status" value="1"/>
</dbReference>
<dbReference type="PROSITE" id="PS00107">
    <property type="entry name" value="PROTEIN_KINASE_ATP"/>
    <property type="match status" value="1"/>
</dbReference>
<keyword evidence="2 12" id="KW-0723">Serine/threonine-protein kinase</keyword>
<keyword evidence="10 13" id="KW-0472">Membrane</keyword>
<reference evidence="15" key="2">
    <citation type="submission" date="2020-10" db="EMBL/GenBank/DDBJ databases">
        <authorList>
            <person name="Cooper E.A."/>
            <person name="Brenton Z.W."/>
            <person name="Flinn B.S."/>
            <person name="Jenkins J."/>
            <person name="Shu S."/>
            <person name="Flowers D."/>
            <person name="Luo F."/>
            <person name="Wang Y."/>
            <person name="Xia P."/>
            <person name="Barry K."/>
            <person name="Daum C."/>
            <person name="Lipzen A."/>
            <person name="Yoshinaga Y."/>
            <person name="Schmutz J."/>
            <person name="Saski C."/>
            <person name="Vermerris W."/>
            <person name="Kresovich S."/>
        </authorList>
    </citation>
    <scope>NUCLEOTIDE SEQUENCE</scope>
</reference>
<dbReference type="PANTHER" id="PTHR27005">
    <property type="entry name" value="WALL-ASSOCIATED RECEPTOR KINASE-LIKE 21"/>
    <property type="match status" value="1"/>
</dbReference>
<evidence type="ECO:0000256" key="10">
    <source>
        <dbReference type="ARBA" id="ARBA00023136"/>
    </source>
</evidence>
<comment type="caution">
    <text evidence="15">The sequence shown here is derived from an EMBL/GenBank/DDBJ whole genome shotgun (WGS) entry which is preliminary data.</text>
</comment>
<dbReference type="Pfam" id="PF00069">
    <property type="entry name" value="Pkinase"/>
    <property type="match status" value="1"/>
</dbReference>
<keyword evidence="5" id="KW-0732">Signal</keyword>
<comment type="subcellular location">
    <subcellularLocation>
        <location evidence="1">Membrane</location>
        <topology evidence="1">Single-pass type I membrane protein</topology>
    </subcellularLocation>
</comment>
<dbReference type="EMBL" id="CM027684">
    <property type="protein sequence ID" value="KAG0528848.1"/>
    <property type="molecule type" value="Genomic_DNA"/>
</dbReference>
<accession>A0A921QUW8</accession>
<dbReference type="FunFam" id="3.30.200.20:FF:000043">
    <property type="entry name" value="Wall-associated receptor kinase 2"/>
    <property type="match status" value="1"/>
</dbReference>
<evidence type="ECO:0000256" key="3">
    <source>
        <dbReference type="ARBA" id="ARBA00022679"/>
    </source>
</evidence>
<dbReference type="GO" id="GO:0004674">
    <property type="term" value="F:protein serine/threonine kinase activity"/>
    <property type="evidence" value="ECO:0007669"/>
    <property type="project" value="UniProtKB-KW"/>
</dbReference>
<dbReference type="PROSITE" id="PS50011">
    <property type="entry name" value="PROTEIN_KINASE_DOM"/>
    <property type="match status" value="1"/>
</dbReference>
<evidence type="ECO:0000256" key="12">
    <source>
        <dbReference type="RuleBase" id="RU000304"/>
    </source>
</evidence>
<reference evidence="15" key="1">
    <citation type="journal article" date="2019" name="BMC Genomics">
        <title>A new reference genome for Sorghum bicolor reveals high levels of sequence similarity between sweet and grain genotypes: implications for the genetics of sugar metabolism.</title>
        <authorList>
            <person name="Cooper E.A."/>
            <person name="Brenton Z.W."/>
            <person name="Flinn B.S."/>
            <person name="Jenkins J."/>
            <person name="Shu S."/>
            <person name="Flowers D."/>
            <person name="Luo F."/>
            <person name="Wang Y."/>
            <person name="Xia P."/>
            <person name="Barry K."/>
            <person name="Daum C."/>
            <person name="Lipzen A."/>
            <person name="Yoshinaga Y."/>
            <person name="Schmutz J."/>
            <person name="Saski C."/>
            <person name="Vermerris W."/>
            <person name="Kresovich S."/>
        </authorList>
    </citation>
    <scope>NUCLEOTIDE SEQUENCE</scope>
</reference>
<keyword evidence="7" id="KW-0418">Kinase</keyword>
<dbReference type="PROSITE" id="PS00108">
    <property type="entry name" value="PROTEIN_KINASE_ST"/>
    <property type="match status" value="1"/>
</dbReference>
<evidence type="ECO:0000256" key="6">
    <source>
        <dbReference type="ARBA" id="ARBA00022741"/>
    </source>
</evidence>
<protein>
    <recommendedName>
        <fullName evidence="14">Protein kinase domain-containing protein</fullName>
    </recommendedName>
</protein>
<dbReference type="InterPro" id="IPR008271">
    <property type="entry name" value="Ser/Thr_kinase_AS"/>
</dbReference>
<evidence type="ECO:0000256" key="4">
    <source>
        <dbReference type="ARBA" id="ARBA00022692"/>
    </source>
</evidence>
<evidence type="ECO:0000256" key="2">
    <source>
        <dbReference type="ARBA" id="ARBA00022527"/>
    </source>
</evidence>
<evidence type="ECO:0000256" key="9">
    <source>
        <dbReference type="ARBA" id="ARBA00022989"/>
    </source>
</evidence>
<dbReference type="GO" id="GO:0007166">
    <property type="term" value="P:cell surface receptor signaling pathway"/>
    <property type="evidence" value="ECO:0007669"/>
    <property type="project" value="InterPro"/>
</dbReference>
<feature type="domain" description="Protein kinase" evidence="14">
    <location>
        <begin position="74"/>
        <end position="348"/>
    </location>
</feature>
<gene>
    <name evidence="15" type="ORF">BDA96_05G047900</name>
</gene>
<dbReference type="PANTHER" id="PTHR27005:SF244">
    <property type="entry name" value="PROTEIN KINASE DOMAIN-CONTAINING PROTEIN"/>
    <property type="match status" value="1"/>
</dbReference>
<evidence type="ECO:0000256" key="1">
    <source>
        <dbReference type="ARBA" id="ARBA00004479"/>
    </source>
</evidence>